<name>A0AC35G9T7_9BILA</name>
<dbReference type="Proteomes" id="UP000887580">
    <property type="component" value="Unplaced"/>
</dbReference>
<evidence type="ECO:0000313" key="1">
    <source>
        <dbReference type="Proteomes" id="UP000887580"/>
    </source>
</evidence>
<dbReference type="WBParaSite" id="PS1159_v2.g3064.t1">
    <property type="protein sequence ID" value="PS1159_v2.g3064.t1"/>
    <property type="gene ID" value="PS1159_v2.g3064"/>
</dbReference>
<reference evidence="2" key="1">
    <citation type="submission" date="2022-11" db="UniProtKB">
        <authorList>
            <consortium name="WormBaseParasite"/>
        </authorList>
    </citation>
    <scope>IDENTIFICATION</scope>
</reference>
<evidence type="ECO:0000313" key="2">
    <source>
        <dbReference type="WBParaSite" id="PS1159_v2.g3064.t1"/>
    </source>
</evidence>
<accession>A0AC35G9T7</accession>
<proteinExistence type="predicted"/>
<sequence length="1243" mass="146424">MPTTTASSSSTQSQSARFVTDIITPLKDRVALLPGSRDRQKHPIIFFPTTDISANSDELKNILFYFYSVTADDAKPHGFIFIIGSKKGASRQTVKPSSILHLINEYFPGKVIAVYIIVKGNNFFKTSSTSGKYKFHVQEITDEKTLTKFIDSSQLLKEFGGNLHYDHDEWIEIRKDIEFVIQKLSGCLKECEICYKLLQKKKFIEDNGQDWPLNSQDEFDRRLNSISTIDCDNDIRRIHQQILNTADDRYNSNTVKTPNPDLAFVIPFLQKLAKNIAKERADLTGNYQRSKLEQDQWNQFRLLENEVMELKNRIINQKVSIDETFTVIGNNESDAQQLLKEHQRFEDSVEQTKVNYTHLLKHGSILINNFPTKKSEIDAILKDLENSWNYLTALIDQRLKLLDIVISFRQQTEIYFSKLPEWMNFIKAQPDNLNRPLTELEEIAKGQEEVENDIELSYSRSYDESMKLSQRLVMYLGQERAGKDESYRHVLEIIQKLTRSRREMHSLYEDKKIRLAMKMSYTAFIEESASVINWIDAHGLPHMKKKTTIGRSTPEIKNLHQHHHKFKSVAENTRKNAYQLYQVAEKLAENANGETEVVKDRLQQLSNVVQNFFNLMEHRESLLTQSAMFHLHYNEITGWYDNIKDRSATYEIVPPNQKECEDLQEQLIKENEATLQAYSTVMEESDKLIRMLKEQKGLLDVDVSKDEAHIEEMTNYIQTKHNGEMERWPYQRNCVQIGHRSRQFITDCTTICKQIVEWRKDLVPLQPPQRHERILYEFLKCTDENIKQIEDVLKDFAQQYSNLLHMIETNQLNLIDSTKNQPINEVLTQRFQQLNHIVDETLMRANSLKQELSINRDIRETYARTDALINQIREETYSLNKLLVRIPETKDEAKRLGYKLDEMKSRMENMCPLFDEMKETFRFLAMNTNDHQRKNILETNNTLLSSWESYIAKINDCNKFISHATAFHNMNEGLTPVIEQYLNIKHPNDYCQNSKTPDLVSYLSTLQTKHASEKEKFLKISIHSRKIYDDFIKTVQKCPMKREYRILKERDIRQQMEFNERRQKEVLKLLNDRTKYIEQCQRAVFVRKMAEDVQTWLKSDTNVRKFYENFKNLRSLSDEILQEKHADFLDFKNKAKKKQHEVKEINRHAELYHNDGINIVHSKEVQECQHTVTECFKTFWRHVEDMDKQFKNLLGGTIERISPSEDSGVNDVTERFSDSTLEEKIQQTEDQKADNKMRLFTVF</sequence>
<organism evidence="1 2">
    <name type="scientific">Panagrolaimus sp. PS1159</name>
    <dbReference type="NCBI Taxonomy" id="55785"/>
    <lineage>
        <taxon>Eukaryota</taxon>
        <taxon>Metazoa</taxon>
        <taxon>Ecdysozoa</taxon>
        <taxon>Nematoda</taxon>
        <taxon>Chromadorea</taxon>
        <taxon>Rhabditida</taxon>
        <taxon>Tylenchina</taxon>
        <taxon>Panagrolaimomorpha</taxon>
        <taxon>Panagrolaimoidea</taxon>
        <taxon>Panagrolaimidae</taxon>
        <taxon>Panagrolaimus</taxon>
    </lineage>
</organism>
<protein>
    <submittedName>
        <fullName evidence="2">Uncharacterized protein</fullName>
    </submittedName>
</protein>